<sequence length="221" mass="24276">MPFPFHERGTRLLNAPQVDELALAGDGHLLAVLPLDLQAFEVGVDNAVVEASHLAVLVRGAVPDVDFAHEATRGDEVVCLVAEFTLHEILIEVLGAQDLDVAVYADFPHAGNHVARAREQLVTRRVPMDGAHGLVLLVLVLGQYVRDLHLFKIWGKVLTPQIPQMREVSTACRRQQTTPRVELRAVHLFVLTGLSEVDSEVVIVLEGLHDELGVVQRACHL</sequence>
<reference evidence="1" key="1">
    <citation type="submission" date="2021-01" db="EMBL/GenBank/DDBJ databases">
        <authorList>
            <person name="Corre E."/>
            <person name="Pelletier E."/>
            <person name="Niang G."/>
            <person name="Scheremetjew M."/>
            <person name="Finn R."/>
            <person name="Kale V."/>
            <person name="Holt S."/>
            <person name="Cochrane G."/>
            <person name="Meng A."/>
            <person name="Brown T."/>
            <person name="Cohen L."/>
        </authorList>
    </citation>
    <scope>NUCLEOTIDE SEQUENCE</scope>
    <source>
        <strain evidence="1">Fehren 1</strain>
    </source>
</reference>
<dbReference type="EMBL" id="HBIE01011080">
    <property type="protein sequence ID" value="CAE0308472.1"/>
    <property type="molecule type" value="Transcribed_RNA"/>
</dbReference>
<proteinExistence type="predicted"/>
<protein>
    <submittedName>
        <fullName evidence="1">Uncharacterized protein</fullName>
    </submittedName>
</protein>
<evidence type="ECO:0000313" key="1">
    <source>
        <dbReference type="EMBL" id="CAE0308472.1"/>
    </source>
</evidence>
<organism evidence="1">
    <name type="scientific">Favella ehrenbergii</name>
    <dbReference type="NCBI Taxonomy" id="182087"/>
    <lineage>
        <taxon>Eukaryota</taxon>
        <taxon>Sar</taxon>
        <taxon>Alveolata</taxon>
        <taxon>Ciliophora</taxon>
        <taxon>Intramacronucleata</taxon>
        <taxon>Spirotrichea</taxon>
        <taxon>Choreotrichia</taxon>
        <taxon>Tintinnida</taxon>
        <taxon>Xystonellidae</taxon>
        <taxon>Favella</taxon>
    </lineage>
</organism>
<gene>
    <name evidence="1" type="ORF">FEHR0123_LOCUS3381</name>
</gene>
<dbReference type="AlphaFoldDB" id="A0A7S3MMQ3"/>
<accession>A0A7S3MMQ3</accession>
<name>A0A7S3MMQ3_9SPIT</name>